<evidence type="ECO:0000313" key="7">
    <source>
        <dbReference type="EMBL" id="MDO6964641.1"/>
    </source>
</evidence>
<dbReference type="Gene3D" id="3.30.9.10">
    <property type="entry name" value="D-Amino Acid Oxidase, subunit A, domain 2"/>
    <property type="match status" value="1"/>
</dbReference>
<dbReference type="InterPro" id="IPR013977">
    <property type="entry name" value="GcvT_C"/>
</dbReference>
<dbReference type="Pfam" id="PF08669">
    <property type="entry name" value="GCV_T_C"/>
    <property type="match status" value="1"/>
</dbReference>
<reference evidence="7" key="1">
    <citation type="journal article" date="2015" name="Int. J. Syst. Evol. Microbiol.">
        <title>Rhizobium alvei sp. nov., isolated from a freshwater river.</title>
        <authorList>
            <person name="Sheu S.Y."/>
            <person name="Huang H.W."/>
            <person name="Young C.C."/>
            <person name="Chen W.M."/>
        </authorList>
    </citation>
    <scope>NUCLEOTIDE SEQUENCE</scope>
    <source>
        <strain evidence="7">TNR-22</strain>
    </source>
</reference>
<accession>A0ABT8YMB0</accession>
<dbReference type="InterPro" id="IPR032503">
    <property type="entry name" value="FAO_M"/>
</dbReference>
<dbReference type="SUPFAM" id="SSF103025">
    <property type="entry name" value="Folate-binding domain"/>
    <property type="match status" value="1"/>
</dbReference>
<comment type="similarity">
    <text evidence="1">Belongs to the GcvT family.</text>
</comment>
<evidence type="ECO:0000259" key="5">
    <source>
        <dbReference type="Pfam" id="PF08669"/>
    </source>
</evidence>
<dbReference type="Gene3D" id="3.30.1360.120">
    <property type="entry name" value="Probable tRNA modification gtpase trme, domain 1"/>
    <property type="match status" value="1"/>
</dbReference>
<dbReference type="PROSITE" id="PS51257">
    <property type="entry name" value="PROKAR_LIPOPROTEIN"/>
    <property type="match status" value="1"/>
</dbReference>
<dbReference type="Pfam" id="PF01266">
    <property type="entry name" value="DAO"/>
    <property type="match status" value="1"/>
</dbReference>
<dbReference type="Gene3D" id="3.50.50.60">
    <property type="entry name" value="FAD/NAD(P)-binding domain"/>
    <property type="match status" value="1"/>
</dbReference>
<dbReference type="PANTHER" id="PTHR43757:SF11">
    <property type="entry name" value="SARCOSINE DEHYDROGENASE"/>
    <property type="match status" value="1"/>
</dbReference>
<feature type="domain" description="FAD dependent oxidoreductase central" evidence="6">
    <location>
        <begin position="364"/>
        <end position="419"/>
    </location>
</feature>
<dbReference type="InterPro" id="IPR036188">
    <property type="entry name" value="FAD/NAD-bd_sf"/>
</dbReference>
<name>A0ABT8YMB0_9HYPH</name>
<dbReference type="RefSeq" id="WP_304376541.1">
    <property type="nucleotide sequence ID" value="NZ_JAUOZU010000007.1"/>
</dbReference>
<keyword evidence="2" id="KW-0560">Oxidoreductase</keyword>
<evidence type="ECO:0000256" key="1">
    <source>
        <dbReference type="ARBA" id="ARBA00008609"/>
    </source>
</evidence>
<organism evidence="7 8">
    <name type="scientific">Rhizobium alvei</name>
    <dbReference type="NCBI Taxonomy" id="1132659"/>
    <lineage>
        <taxon>Bacteria</taxon>
        <taxon>Pseudomonadati</taxon>
        <taxon>Pseudomonadota</taxon>
        <taxon>Alphaproteobacteria</taxon>
        <taxon>Hyphomicrobiales</taxon>
        <taxon>Rhizobiaceae</taxon>
        <taxon>Rhizobium/Agrobacterium group</taxon>
        <taxon>Rhizobium</taxon>
    </lineage>
</organism>
<dbReference type="SUPFAM" id="SSF101790">
    <property type="entry name" value="Aminomethyltransferase beta-barrel domain"/>
    <property type="match status" value="1"/>
</dbReference>
<dbReference type="Proteomes" id="UP001174932">
    <property type="component" value="Unassembled WGS sequence"/>
</dbReference>
<feature type="domain" description="GCVT N-terminal" evidence="4">
    <location>
        <begin position="421"/>
        <end position="697"/>
    </location>
</feature>
<dbReference type="SUPFAM" id="SSF54373">
    <property type="entry name" value="FAD-linked reductases, C-terminal domain"/>
    <property type="match status" value="1"/>
</dbReference>
<protein>
    <submittedName>
        <fullName evidence="7">FAD-dependent oxidoreductase</fullName>
    </submittedName>
</protein>
<evidence type="ECO:0000259" key="4">
    <source>
        <dbReference type="Pfam" id="PF01571"/>
    </source>
</evidence>
<feature type="domain" description="Aminomethyltransferase C-terminal" evidence="5">
    <location>
        <begin position="718"/>
        <end position="795"/>
    </location>
</feature>
<dbReference type="Gene3D" id="2.40.30.110">
    <property type="entry name" value="Aminomethyltransferase beta-barrel domains"/>
    <property type="match status" value="1"/>
</dbReference>
<dbReference type="Gene3D" id="3.30.70.1400">
    <property type="entry name" value="Aminomethyltransferase beta-barrel domains"/>
    <property type="match status" value="1"/>
</dbReference>
<dbReference type="InterPro" id="IPR006222">
    <property type="entry name" value="GCVT_N"/>
</dbReference>
<evidence type="ECO:0000256" key="2">
    <source>
        <dbReference type="ARBA" id="ARBA00023002"/>
    </source>
</evidence>
<keyword evidence="8" id="KW-1185">Reference proteome</keyword>
<comment type="caution">
    <text evidence="7">The sequence shown here is derived from an EMBL/GenBank/DDBJ whole genome shotgun (WGS) entry which is preliminary data.</text>
</comment>
<proteinExistence type="inferred from homology"/>
<gene>
    <name evidence="7" type="ORF">Q4481_11800</name>
</gene>
<evidence type="ECO:0000259" key="6">
    <source>
        <dbReference type="Pfam" id="PF16350"/>
    </source>
</evidence>
<evidence type="ECO:0000313" key="8">
    <source>
        <dbReference type="Proteomes" id="UP001174932"/>
    </source>
</evidence>
<dbReference type="InterPro" id="IPR028896">
    <property type="entry name" value="GcvT/YgfZ/DmdA"/>
</dbReference>
<dbReference type="InterPro" id="IPR029043">
    <property type="entry name" value="GcvT/YgfZ_C"/>
</dbReference>
<dbReference type="InterPro" id="IPR006076">
    <property type="entry name" value="FAD-dep_OxRdtase"/>
</dbReference>
<dbReference type="EMBL" id="JAUOZU010000007">
    <property type="protein sequence ID" value="MDO6964641.1"/>
    <property type="molecule type" value="Genomic_DNA"/>
</dbReference>
<dbReference type="InterPro" id="IPR027266">
    <property type="entry name" value="TrmE/GcvT-like"/>
</dbReference>
<feature type="domain" description="FAD dependent oxidoreductase" evidence="3">
    <location>
        <begin position="7"/>
        <end position="361"/>
    </location>
</feature>
<reference evidence="7" key="2">
    <citation type="submission" date="2023-07" db="EMBL/GenBank/DDBJ databases">
        <authorList>
            <person name="Shen H."/>
        </authorList>
    </citation>
    <scope>NUCLEOTIDE SEQUENCE</scope>
    <source>
        <strain evidence="7">TNR-22</strain>
    </source>
</reference>
<dbReference type="SUPFAM" id="SSF51905">
    <property type="entry name" value="FAD/NAD(P)-binding domain"/>
    <property type="match status" value="1"/>
</dbReference>
<dbReference type="Pfam" id="PF16350">
    <property type="entry name" value="FAO_M"/>
    <property type="match status" value="1"/>
</dbReference>
<dbReference type="PANTHER" id="PTHR43757">
    <property type="entry name" value="AMINOMETHYLTRANSFERASE"/>
    <property type="match status" value="1"/>
</dbReference>
<dbReference type="Pfam" id="PF01571">
    <property type="entry name" value="GCV_T"/>
    <property type="match status" value="1"/>
</dbReference>
<evidence type="ECO:0000259" key="3">
    <source>
        <dbReference type="Pfam" id="PF01266"/>
    </source>
</evidence>
<sequence>MKTAKHLIIGGGMIGCSIAYHLARNGEKDVVLLEKANLTEGATWHAAGLVGQLRSSRNTTRMLQKSIALYDRIGEETGMATDWKKVGSLRLAASKDRMLEVKRLATMAASFGLELQVVTPSEAKDLFPYIETKGLEGAAYIPSDGHVDPASLCQAVAAGARLHGATLKQGVKVLDFEVSNGRITRVITSDGDYQAENIVLATGMWSREIGRKLGIMIPACAVEHQYIVTEPIPGFPKDLPTLRDPDRLVYYKPDAGGRLVIGGYEEGTLPFGDDGIPGEFVRQLLPENMDRFAPLAELAGQVTPIVNEVGIRTVINGPIPYSADGDFVMGRPPGFDNLIVSTGFLYGIAAGGGAGEMIAEWILNGRPSLDLWPLDIRRFGPHHGTKSFMYARAVEHYAHHYKMRYPGSESAVARGIRRSPLYEILKRKGAVYGSRNGWERPLWFAPEGVEPVDQLDYLEPGWKKYAALEHKAIREGVALIDQTSFSKFELIGPGALAAMQNLAVSNMDKPVGSVIYTQLCNERGGIEADVTITRLGENHFYLVTGSAFGIHDSDWIRRNMPKDGSVHLIEVTSARAVINICGPKARDVLQSVTEEDISNDAFPFATAQNIIVGAAPVRAVRIGYVGELGWELHVPTEYAAHVYETLAKAGQAHGIIDVGYRTIESLRVEKGYLYWSSDITPDYTPYEAGLGGRVHLKSKGDFIGRAALEKQKADGIKRTLCTFVADGMLPVYGGETIMLDGKVVSLASAASFGHTLQKTIFYGYLPVEMADRTDFTVETFGNIYPVVRTKSPLYDPENLRLKA</sequence>